<reference evidence="1 2" key="1">
    <citation type="submission" date="2021-05" db="EMBL/GenBank/DDBJ databases">
        <title>Roseococcus sp. XZZS9, whole genome shotgun sequencing project.</title>
        <authorList>
            <person name="Zhao G."/>
            <person name="Shen L."/>
        </authorList>
    </citation>
    <scope>NUCLEOTIDE SEQUENCE [LARGE SCALE GENOMIC DNA]</scope>
    <source>
        <strain evidence="1 2">XZZS9</strain>
    </source>
</reference>
<accession>A0ABS5QGT9</accession>
<name>A0ABS5QGT9_9PROT</name>
<proteinExistence type="predicted"/>
<evidence type="ECO:0000313" key="1">
    <source>
        <dbReference type="EMBL" id="MBS7812152.1"/>
    </source>
</evidence>
<dbReference type="EMBL" id="JAHCDA010000002">
    <property type="protein sequence ID" value="MBS7812152.1"/>
    <property type="molecule type" value="Genomic_DNA"/>
</dbReference>
<keyword evidence="2" id="KW-1185">Reference proteome</keyword>
<gene>
    <name evidence="1" type="ORF">KHU32_14460</name>
</gene>
<dbReference type="Proteomes" id="UP000766336">
    <property type="component" value="Unassembled WGS sequence"/>
</dbReference>
<dbReference type="RefSeq" id="WP_213670781.1">
    <property type="nucleotide sequence ID" value="NZ_JAHCDA010000002.1"/>
</dbReference>
<organism evidence="1 2">
    <name type="scientific">Roseococcus pinisoli</name>
    <dbReference type="NCBI Taxonomy" id="2835040"/>
    <lineage>
        <taxon>Bacteria</taxon>
        <taxon>Pseudomonadati</taxon>
        <taxon>Pseudomonadota</taxon>
        <taxon>Alphaproteobacteria</taxon>
        <taxon>Acetobacterales</taxon>
        <taxon>Roseomonadaceae</taxon>
        <taxon>Roseococcus</taxon>
    </lineage>
</organism>
<comment type="caution">
    <text evidence="1">The sequence shown here is derived from an EMBL/GenBank/DDBJ whole genome shotgun (WGS) entry which is preliminary data.</text>
</comment>
<protein>
    <submittedName>
        <fullName evidence="1">Uncharacterized protein</fullName>
    </submittedName>
</protein>
<evidence type="ECO:0000313" key="2">
    <source>
        <dbReference type="Proteomes" id="UP000766336"/>
    </source>
</evidence>
<sequence length="245" mass="26415">MVVEIREAEAPPEVAAIYAELRQAYGLPLVNLIWRHFAALEGVLPWAWETVRPALPLLPAARARVETVLSVPKLWMGAEAATLAAAYHRGNLSNLILLTALQRGRLGEAPSPAATPPVRMLPEPPALPKLDALPEAVARDVRALAALHGHEGGVIPTLYLHLAVWPALLRPLYSALSPMMAMGRIAALRDLAIEAASLEAEKLRPFLGSPPEPPPAALATARDTLRIFTGRVIPEMIPIGMMLTR</sequence>